<evidence type="ECO:0000256" key="2">
    <source>
        <dbReference type="ARBA" id="ARBA00022701"/>
    </source>
</evidence>
<dbReference type="SUPFAM" id="SSF52490">
    <property type="entry name" value="Tubulin nucleotide-binding domain-like"/>
    <property type="match status" value="1"/>
</dbReference>
<dbReference type="Proteomes" id="UP000041254">
    <property type="component" value="Unassembled WGS sequence"/>
</dbReference>
<dbReference type="VEuPathDB" id="CryptoDB:Vbra_22981"/>
<evidence type="ECO:0008006" key="10">
    <source>
        <dbReference type="Google" id="ProtNLM"/>
    </source>
</evidence>
<dbReference type="GO" id="GO:0005525">
    <property type="term" value="F:GTP binding"/>
    <property type="evidence" value="ECO:0007669"/>
    <property type="project" value="UniProtKB-KW"/>
</dbReference>
<feature type="domain" description="Tubulin/FtsZ 2-layer sandwich" evidence="7">
    <location>
        <begin position="295"/>
        <end position="441"/>
    </location>
</feature>
<dbReference type="InterPro" id="IPR018316">
    <property type="entry name" value="Tubulin/FtsZ_2-layer-sand-dom"/>
</dbReference>
<dbReference type="SMART" id="SM00865">
    <property type="entry name" value="Tubulin_C"/>
    <property type="match status" value="1"/>
</dbReference>
<dbReference type="InterPro" id="IPR036525">
    <property type="entry name" value="Tubulin/FtsZ_GTPase_sf"/>
</dbReference>
<keyword evidence="9" id="KW-1185">Reference proteome</keyword>
<dbReference type="PRINTS" id="PR01519">
    <property type="entry name" value="EPSLNTUBULIN"/>
</dbReference>
<dbReference type="InterPro" id="IPR017975">
    <property type="entry name" value="Tubulin_CS"/>
</dbReference>
<dbReference type="PROSITE" id="PS00227">
    <property type="entry name" value="TUBULIN"/>
    <property type="match status" value="1"/>
</dbReference>
<dbReference type="STRING" id="1169540.A0A0G4GEX1"/>
<proteinExistence type="inferred from homology"/>
<dbReference type="InterPro" id="IPR000217">
    <property type="entry name" value="Tubulin"/>
</dbReference>
<comment type="similarity">
    <text evidence="1">Belongs to the tubulin family.</text>
</comment>
<dbReference type="SUPFAM" id="SSF55307">
    <property type="entry name" value="Tubulin C-terminal domain-like"/>
    <property type="match status" value="1"/>
</dbReference>
<dbReference type="Pfam" id="PF00091">
    <property type="entry name" value="Tubulin"/>
    <property type="match status" value="1"/>
</dbReference>
<dbReference type="FunCoup" id="A0A0G4GEX1">
    <property type="interactions" value="76"/>
</dbReference>
<keyword evidence="4" id="KW-0342">GTP-binding</keyword>
<protein>
    <recommendedName>
        <fullName evidence="10">Tubulin/FtsZ GTPase domain-containing protein</fullName>
    </recommendedName>
</protein>
<dbReference type="AlphaFoldDB" id="A0A0G4GEX1"/>
<evidence type="ECO:0000256" key="4">
    <source>
        <dbReference type="ARBA" id="ARBA00023134"/>
    </source>
</evidence>
<dbReference type="OMA" id="KRAHLHH"/>
<evidence type="ECO:0000259" key="7">
    <source>
        <dbReference type="SMART" id="SM00865"/>
    </source>
</evidence>
<dbReference type="SMART" id="SM00864">
    <property type="entry name" value="Tubulin"/>
    <property type="match status" value="1"/>
</dbReference>
<dbReference type="PhylomeDB" id="A0A0G4GEX1"/>
<feature type="compositionally biased region" description="Basic residues" evidence="5">
    <location>
        <begin position="259"/>
        <end position="270"/>
    </location>
</feature>
<feature type="region of interest" description="Disordered" evidence="5">
    <location>
        <begin position="247"/>
        <end position="270"/>
    </location>
</feature>
<dbReference type="PRINTS" id="PR01161">
    <property type="entry name" value="TUBULIN"/>
</dbReference>
<dbReference type="InterPro" id="IPR003008">
    <property type="entry name" value="Tubulin_FtsZ_GTPase"/>
</dbReference>
<keyword evidence="3" id="KW-0547">Nucleotide-binding</keyword>
<dbReference type="GO" id="GO:0005874">
    <property type="term" value="C:microtubule"/>
    <property type="evidence" value="ECO:0007669"/>
    <property type="project" value="UniProtKB-KW"/>
</dbReference>
<evidence type="ECO:0000256" key="3">
    <source>
        <dbReference type="ARBA" id="ARBA00022741"/>
    </source>
</evidence>
<dbReference type="OrthoDB" id="1662883at2759"/>
<evidence type="ECO:0000256" key="1">
    <source>
        <dbReference type="ARBA" id="ARBA00009636"/>
    </source>
</evidence>
<evidence type="ECO:0000256" key="5">
    <source>
        <dbReference type="SAM" id="MobiDB-lite"/>
    </source>
</evidence>
<dbReference type="PANTHER" id="PTHR11588">
    <property type="entry name" value="TUBULIN"/>
    <property type="match status" value="1"/>
</dbReference>
<dbReference type="Gene3D" id="1.10.287.600">
    <property type="entry name" value="Helix hairpin bin"/>
    <property type="match status" value="1"/>
</dbReference>
<dbReference type="FunFam" id="3.40.50.1440:FF:000017">
    <property type="entry name" value="Tubulin epsilon chain"/>
    <property type="match status" value="1"/>
</dbReference>
<evidence type="ECO:0000313" key="8">
    <source>
        <dbReference type="EMBL" id="CEM27724.1"/>
    </source>
</evidence>
<evidence type="ECO:0000259" key="6">
    <source>
        <dbReference type="SMART" id="SM00864"/>
    </source>
</evidence>
<dbReference type="EMBL" id="CDMY01000640">
    <property type="protein sequence ID" value="CEM27724.1"/>
    <property type="molecule type" value="Genomic_DNA"/>
</dbReference>
<dbReference type="InParanoid" id="A0A0G4GEX1"/>
<dbReference type="Gene3D" id="3.40.50.1440">
    <property type="entry name" value="Tubulin/FtsZ, GTPase domain"/>
    <property type="match status" value="1"/>
</dbReference>
<keyword evidence="2" id="KW-0493">Microtubule</keyword>
<dbReference type="GO" id="GO:0007017">
    <property type="term" value="P:microtubule-based process"/>
    <property type="evidence" value="ECO:0007669"/>
    <property type="project" value="InterPro"/>
</dbReference>
<dbReference type="Pfam" id="PF03953">
    <property type="entry name" value="Tubulin_C"/>
    <property type="match status" value="1"/>
</dbReference>
<feature type="domain" description="Tubulin/FtsZ GTPase" evidence="6">
    <location>
        <begin position="57"/>
        <end position="293"/>
    </location>
</feature>
<reference evidence="8 9" key="1">
    <citation type="submission" date="2014-11" db="EMBL/GenBank/DDBJ databases">
        <authorList>
            <person name="Zhu J."/>
            <person name="Qi W."/>
            <person name="Song R."/>
        </authorList>
    </citation>
    <scope>NUCLEOTIDE SEQUENCE [LARGE SCALE GENOMIC DNA]</scope>
</reference>
<gene>
    <name evidence="8" type="ORF">Vbra_22981</name>
</gene>
<dbReference type="InterPro" id="IPR004057">
    <property type="entry name" value="Epsilon_tubulin"/>
</dbReference>
<sequence length="570" mass="63213">MPRELIVVQVGQCGNQIGSIFWSEALNEHASYNKKGHFDAGTSVLFRNVDTRFSDPKEIPVGDGTAPVKTLRARAVLVDMEEGVVNELMRGPLRDLFDSRQLITDVSGSGNNWAQGYNDYGVRYRDQLLEKVRRPVEHCDSLQSFFFLHSLGGGTGSGTGCYVLQLLEDAYPDVYRFVTAVFPSEDDDVITSPYNSALALRVLKEHASCVLPIANDALIKMTNAMTAKAEVSQQLGRVLPPQSVSPWESVSVRAPGRPGHGRGRKTHQHPFSKMNGIVANLLLDLTSSMRFEGTLNIDLNEITTNLVPYPGLHFLLSSMSPINSHSAPTRGDPKKVDHKAMLPRGFDQLFSDVLSPAHQLINIHPKASTCMATAFIVRGDAAIADVTRNVARVKSHLKMLRWNEDAFKVGICDTPPAGHKYSLLSLSNSCGVRDLLHQIQTRFHKLYDRKAHLHHYTRYMPAGEIHAADEALTSLIAEYTCIEEHQVPPPPKHTINSTSCCPPAAPPASEILRLGAGRIAHFYDHHGRWMGSVGGRGNVYWDWLSSVDRSSLLCEDRLHELFRARPRPLI</sequence>
<organism evidence="8 9">
    <name type="scientific">Vitrella brassicaformis (strain CCMP3155)</name>
    <dbReference type="NCBI Taxonomy" id="1169540"/>
    <lineage>
        <taxon>Eukaryota</taxon>
        <taxon>Sar</taxon>
        <taxon>Alveolata</taxon>
        <taxon>Colpodellida</taxon>
        <taxon>Vitrellaceae</taxon>
        <taxon>Vitrella</taxon>
    </lineage>
</organism>
<accession>A0A0G4GEX1</accession>
<name>A0A0G4GEX1_VITBC</name>
<dbReference type="InterPro" id="IPR008280">
    <property type="entry name" value="Tub_FtsZ_C"/>
</dbReference>
<dbReference type="CDD" id="cd02190">
    <property type="entry name" value="epsilon_tubulin"/>
    <property type="match status" value="1"/>
</dbReference>
<dbReference type="InterPro" id="IPR023123">
    <property type="entry name" value="Tubulin_C"/>
</dbReference>
<evidence type="ECO:0000313" key="9">
    <source>
        <dbReference type="Proteomes" id="UP000041254"/>
    </source>
</evidence>